<reference evidence="1" key="1">
    <citation type="submission" date="2022-11" db="EMBL/GenBank/DDBJ databases">
        <title>beta-Carotene-producing bacterium, Jeongeuplla avenae sp. nov., alleviates the salt stress of Arabidopsis seedlings.</title>
        <authorList>
            <person name="Jiang L."/>
            <person name="Lee J."/>
        </authorList>
    </citation>
    <scope>NUCLEOTIDE SEQUENCE</scope>
    <source>
        <strain evidence="1">DY_R2A_6</strain>
    </source>
</reference>
<organism evidence="1 2">
    <name type="scientific">Antarcticirhabdus aurantiaca</name>
    <dbReference type="NCBI Taxonomy" id="2606717"/>
    <lineage>
        <taxon>Bacteria</taxon>
        <taxon>Pseudomonadati</taxon>
        <taxon>Pseudomonadota</taxon>
        <taxon>Alphaproteobacteria</taxon>
        <taxon>Hyphomicrobiales</taxon>
        <taxon>Aurantimonadaceae</taxon>
        <taxon>Antarcticirhabdus</taxon>
    </lineage>
</organism>
<evidence type="ECO:0000313" key="1">
    <source>
        <dbReference type="EMBL" id="WAJ27706.1"/>
    </source>
</evidence>
<keyword evidence="2" id="KW-1185">Reference proteome</keyword>
<name>A0ACD4NM19_9HYPH</name>
<gene>
    <name evidence="1" type="ORF">OXU80_23150</name>
</gene>
<sequence>MSDTTDGGDKKRFGRNSKPGGGPRGGKGGPRGEAPRGPGGSKPRFGGGANKSGGGKPVRARREDGGEAKAEGGERKRSFRPKPAFGEKRDRPERSERAERPERRERPERSGSREGGEERPRRSFSDRPPRDRGEGGAGGGAKPFRPFKRREEGAEGGGQGERPAFRPKSRGMHSHASAERGEGGPKRSYGRRSHEGADGAGEAPPRRAKPLSSERGERSERPKRFDSQGGDRPKRFDRSEDGERPRRFDKDGGDRPKRAPRSDRAEGGFERRPRREAGEEAAPADGTMRIARRLARAGISSRRDAEAMIADGRVTLNGQVLTSPAVDVSMTDRIEVDGAPLPIIERTRLWLFHKPAGLVTTNRDPEGRPTVFDALPEEMPRVLSVGRLDINTEGLLLLTNDGGLARVLELPSTGWLRRYRVRAHGDVDQTKLDDLRQGIAIDGVFYGAVEATLDRKQGSNIWMTLGLREGKNREVKRILGHLGLEVNRLIRLSFGPFQLGELEEGAVQEINGRTLRDQLGPTLIEEAGADFEAGIVNPFSNKPVRAGRPEREERPERPASGERAKPRGEWVSSAAEKPKGFKKTRQAFREEGLDRLDTRPPRAPRERDEKGGERPSRGGFKPRGDRPERGERSEGGFKPKRFGGARSDEGGTDAGKRPRAPAGAPKRSANVWMASGARPQGKSSAKPDGERPGGRGGAGPKGGSRPPRDRG</sequence>
<dbReference type="EMBL" id="CP113520">
    <property type="protein sequence ID" value="WAJ27706.1"/>
    <property type="molecule type" value="Genomic_DNA"/>
</dbReference>
<dbReference type="Proteomes" id="UP001163223">
    <property type="component" value="Chromosome"/>
</dbReference>
<protein>
    <submittedName>
        <fullName evidence="1">Pseudouridine synthase</fullName>
    </submittedName>
</protein>
<evidence type="ECO:0000313" key="2">
    <source>
        <dbReference type="Proteomes" id="UP001163223"/>
    </source>
</evidence>
<proteinExistence type="predicted"/>
<accession>A0ACD4NM19</accession>